<gene>
    <name evidence="1" type="ORF">TK06_10210</name>
</gene>
<organism evidence="1 2">
    <name type="scientific">Pseudomonas fluorescens</name>
    <dbReference type="NCBI Taxonomy" id="294"/>
    <lineage>
        <taxon>Bacteria</taxon>
        <taxon>Pseudomonadati</taxon>
        <taxon>Pseudomonadota</taxon>
        <taxon>Gammaproteobacteria</taxon>
        <taxon>Pseudomonadales</taxon>
        <taxon>Pseudomonadaceae</taxon>
        <taxon>Pseudomonas</taxon>
    </lineage>
</organism>
<evidence type="ECO:0000313" key="2">
    <source>
        <dbReference type="Proteomes" id="UP000076083"/>
    </source>
</evidence>
<sequence>MLELSETGMDIRFKSCDQIVERFFVCCPKLGVEKFSNSDVFDTYQSRCGTSSMQPRPLSIAATLSEKLSLKKSGNVMLSFSCHVVPMTILSS</sequence>
<name>A0A159ZYL7_PSEFL</name>
<accession>A0A159ZYL7</accession>
<dbReference type="AlphaFoldDB" id="A0A159ZYL7"/>
<reference evidence="2" key="1">
    <citation type="submission" date="2016-04" db="EMBL/GenBank/DDBJ databases">
        <authorList>
            <person name="Ray J."/>
            <person name="Price M."/>
            <person name="Deutschbauer A."/>
        </authorList>
    </citation>
    <scope>NUCLEOTIDE SEQUENCE [LARGE SCALE GENOMIC DNA]</scope>
    <source>
        <strain evidence="2">FW300-N2E2</strain>
    </source>
</reference>
<dbReference type="Proteomes" id="UP000076083">
    <property type="component" value="Chromosome"/>
</dbReference>
<protein>
    <submittedName>
        <fullName evidence="1">Uncharacterized protein</fullName>
    </submittedName>
</protein>
<evidence type="ECO:0000313" key="1">
    <source>
        <dbReference type="EMBL" id="AMZ71442.1"/>
    </source>
</evidence>
<proteinExistence type="predicted"/>
<reference evidence="1 2" key="2">
    <citation type="journal article" date="2018" name="Nature">
        <title>Mutant phenotypes for thousands of bacterial genes of unknown function.</title>
        <authorList>
            <person name="Price M.N."/>
            <person name="Wetmore K.M."/>
            <person name="Waters R.J."/>
            <person name="Callaghan M."/>
            <person name="Ray J."/>
            <person name="Liu H."/>
            <person name="Kuehl J.V."/>
            <person name="Melnyk R.A."/>
            <person name="Lamson J.S."/>
            <person name="Suh Y."/>
            <person name="Carlson H.K."/>
            <person name="Esquivel Z."/>
            <person name="Sadeeshkumar H."/>
            <person name="Chakraborty R."/>
            <person name="Zane G.M."/>
            <person name="Rubin B.E."/>
            <person name="Wall J.D."/>
            <person name="Visel A."/>
            <person name="Bristow J."/>
            <person name="Blow M.J."/>
            <person name="Arkin A.P."/>
            <person name="Deutschbauer A.M."/>
        </authorList>
    </citation>
    <scope>NUCLEOTIDE SEQUENCE [LARGE SCALE GENOMIC DNA]</scope>
    <source>
        <strain evidence="1 2">FW300-N2E2</strain>
    </source>
</reference>
<dbReference type="EMBL" id="CP015225">
    <property type="protein sequence ID" value="AMZ71442.1"/>
    <property type="molecule type" value="Genomic_DNA"/>
</dbReference>